<dbReference type="InterPro" id="IPR052712">
    <property type="entry name" value="Acid_resist_chaperone_HdeD"/>
</dbReference>
<feature type="transmembrane region" description="Helical" evidence="1">
    <location>
        <begin position="124"/>
        <end position="143"/>
    </location>
</feature>
<dbReference type="AlphaFoldDB" id="A0A2G8TDT3"/>
<feature type="transmembrane region" description="Helical" evidence="1">
    <location>
        <begin position="91"/>
        <end position="112"/>
    </location>
</feature>
<name>A0A2G8TDT3_9BURK</name>
<evidence type="ECO:0000313" key="2">
    <source>
        <dbReference type="EMBL" id="PIL44154.1"/>
    </source>
</evidence>
<proteinExistence type="predicted"/>
<dbReference type="RefSeq" id="WP_099789839.1">
    <property type="nucleotide sequence ID" value="NZ_JBHLYV010000017.1"/>
</dbReference>
<organism evidence="2 3">
    <name type="scientific">Massilia eurypsychrophila</name>
    <dbReference type="NCBI Taxonomy" id="1485217"/>
    <lineage>
        <taxon>Bacteria</taxon>
        <taxon>Pseudomonadati</taxon>
        <taxon>Pseudomonadota</taxon>
        <taxon>Betaproteobacteria</taxon>
        <taxon>Burkholderiales</taxon>
        <taxon>Oxalobacteraceae</taxon>
        <taxon>Telluria group</taxon>
        <taxon>Massilia</taxon>
    </lineage>
</organism>
<dbReference type="GO" id="GO:0005886">
    <property type="term" value="C:plasma membrane"/>
    <property type="evidence" value="ECO:0007669"/>
    <property type="project" value="TreeGrafter"/>
</dbReference>
<dbReference type="Proteomes" id="UP000230390">
    <property type="component" value="Unassembled WGS sequence"/>
</dbReference>
<accession>A0A2G8TDT3</accession>
<feature type="transmembrane region" description="Helical" evidence="1">
    <location>
        <begin position="35"/>
        <end position="54"/>
    </location>
</feature>
<evidence type="ECO:0000256" key="1">
    <source>
        <dbReference type="SAM" id="Phobius"/>
    </source>
</evidence>
<evidence type="ECO:0008006" key="4">
    <source>
        <dbReference type="Google" id="ProtNLM"/>
    </source>
</evidence>
<sequence>MNETVLRYWWMPALRGVIAIAFGVLALTLPGITLLSLVALFAAYALIGGIVWIIGAVNNRKADDHWWVLLIAGLAGVGAAFIALAHPALTALVLVLLIGANALVSGVLDLVIAVRLRRQIHGELLMVFSGIASILFGVVVFMYPLGAGALALVWLVGLYAIATGVLLLALSIRVRAWRRGAVPNEAPHPPDRFPTNS</sequence>
<keyword evidence="1" id="KW-1133">Transmembrane helix</keyword>
<feature type="transmembrane region" description="Helical" evidence="1">
    <location>
        <begin position="149"/>
        <end position="170"/>
    </location>
</feature>
<comment type="caution">
    <text evidence="2">The sequence shown here is derived from an EMBL/GenBank/DDBJ whole genome shotgun (WGS) entry which is preliminary data.</text>
</comment>
<dbReference type="InterPro" id="IPR005325">
    <property type="entry name" value="DUF308_memb"/>
</dbReference>
<keyword evidence="1" id="KW-0812">Transmembrane</keyword>
<feature type="transmembrane region" description="Helical" evidence="1">
    <location>
        <begin position="66"/>
        <end position="85"/>
    </location>
</feature>
<dbReference type="Pfam" id="PF03729">
    <property type="entry name" value="DUF308"/>
    <property type="match status" value="2"/>
</dbReference>
<protein>
    <recommendedName>
        <fullName evidence="4">HdeD family acid-resistance protein</fullName>
    </recommendedName>
</protein>
<keyword evidence="1" id="KW-0472">Membrane</keyword>
<feature type="transmembrane region" description="Helical" evidence="1">
    <location>
        <begin position="12"/>
        <end position="29"/>
    </location>
</feature>
<dbReference type="EMBL" id="PDOC01000009">
    <property type="protein sequence ID" value="PIL44154.1"/>
    <property type="molecule type" value="Genomic_DNA"/>
</dbReference>
<dbReference type="OrthoDB" id="193343at2"/>
<dbReference type="PANTHER" id="PTHR34989:SF1">
    <property type="entry name" value="PROTEIN HDED"/>
    <property type="match status" value="1"/>
</dbReference>
<gene>
    <name evidence="2" type="ORF">CR105_15760</name>
</gene>
<keyword evidence="3" id="KW-1185">Reference proteome</keyword>
<evidence type="ECO:0000313" key="3">
    <source>
        <dbReference type="Proteomes" id="UP000230390"/>
    </source>
</evidence>
<reference evidence="2 3" key="1">
    <citation type="submission" date="2017-10" db="EMBL/GenBank/DDBJ databases">
        <title>Massilia psychrophilum sp. nov., a novel purple-pigmented bacterium isolated from Tianshan glacier, Xinjiang Municipality, China.</title>
        <authorList>
            <person name="Wang H."/>
        </authorList>
    </citation>
    <scope>NUCLEOTIDE SEQUENCE [LARGE SCALE GENOMIC DNA]</scope>
    <source>
        <strain evidence="2 3">JCM 30074</strain>
    </source>
</reference>
<dbReference type="PANTHER" id="PTHR34989">
    <property type="entry name" value="PROTEIN HDED"/>
    <property type="match status" value="1"/>
</dbReference>